<organism evidence="2 3">
    <name type="scientific">Cuscuta australis</name>
    <dbReference type="NCBI Taxonomy" id="267555"/>
    <lineage>
        <taxon>Eukaryota</taxon>
        <taxon>Viridiplantae</taxon>
        <taxon>Streptophyta</taxon>
        <taxon>Embryophyta</taxon>
        <taxon>Tracheophyta</taxon>
        <taxon>Spermatophyta</taxon>
        <taxon>Magnoliopsida</taxon>
        <taxon>eudicotyledons</taxon>
        <taxon>Gunneridae</taxon>
        <taxon>Pentapetalae</taxon>
        <taxon>asterids</taxon>
        <taxon>lamiids</taxon>
        <taxon>Solanales</taxon>
        <taxon>Convolvulaceae</taxon>
        <taxon>Cuscuteae</taxon>
        <taxon>Cuscuta</taxon>
        <taxon>Cuscuta subgen. Grammica</taxon>
        <taxon>Cuscuta sect. Cleistogrammica</taxon>
    </lineage>
</organism>
<feature type="compositionally biased region" description="Polar residues" evidence="1">
    <location>
        <begin position="12"/>
        <end position="33"/>
    </location>
</feature>
<dbReference type="EMBL" id="NQVE01000030">
    <property type="protein sequence ID" value="RAL52806.1"/>
    <property type="molecule type" value="Genomic_DNA"/>
</dbReference>
<feature type="compositionally biased region" description="Polar residues" evidence="1">
    <location>
        <begin position="70"/>
        <end position="82"/>
    </location>
</feature>
<accession>A0A328E5T6</accession>
<name>A0A328E5T6_9ASTE</name>
<feature type="compositionally biased region" description="Low complexity" evidence="1">
    <location>
        <begin position="34"/>
        <end position="47"/>
    </location>
</feature>
<feature type="region of interest" description="Disordered" evidence="1">
    <location>
        <begin position="1"/>
        <end position="82"/>
    </location>
</feature>
<dbReference type="PANTHER" id="PTHR33670:SF17">
    <property type="entry name" value="ANTHER-SPECIFIC PROLINE-RICH PROTEIN APG"/>
    <property type="match status" value="1"/>
</dbReference>
<gene>
    <name evidence="2" type="ORF">DM860_007574</name>
</gene>
<protein>
    <submittedName>
        <fullName evidence="2">Uncharacterized protein</fullName>
    </submittedName>
</protein>
<sequence>MGSVEVLRPQDPLQNRFNRRNASFVKTATKSKVNSSSNPNPNPNRGSGRADRRKRRLQNRSTDSGRDGGVSTSSSPPGKKLTASNLFLGQVRILKRGEVLTDLASLNEDSKSVDEKGGEKSPVEDFVLSTVARLGPEPERMPKELRFGNFFAGSACITSPPPSSLPLPAFFKKKNILGESKDDATGDLRRLLRIDLY</sequence>
<dbReference type="InterPro" id="IPR028322">
    <property type="entry name" value="PNRC-like_rgn"/>
</dbReference>
<reference evidence="2 3" key="1">
    <citation type="submission" date="2018-06" db="EMBL/GenBank/DDBJ databases">
        <title>The Genome of Cuscuta australis (Dodder) Provides Insight into the Evolution of Plant Parasitism.</title>
        <authorList>
            <person name="Liu H."/>
        </authorList>
    </citation>
    <scope>NUCLEOTIDE SEQUENCE [LARGE SCALE GENOMIC DNA]</scope>
    <source>
        <strain evidence="3">cv. Yunnan</strain>
        <tissue evidence="2">Vines</tissue>
    </source>
</reference>
<evidence type="ECO:0000256" key="1">
    <source>
        <dbReference type="SAM" id="MobiDB-lite"/>
    </source>
</evidence>
<dbReference type="PANTHER" id="PTHR33670">
    <property type="entry name" value="SPLICING FACTOR, PROLINE- AND GLUTAMINE-RICH-LIKE"/>
    <property type="match status" value="1"/>
</dbReference>
<dbReference type="Pfam" id="PF15365">
    <property type="entry name" value="PNRC"/>
    <property type="match status" value="1"/>
</dbReference>
<evidence type="ECO:0000313" key="3">
    <source>
        <dbReference type="Proteomes" id="UP000249390"/>
    </source>
</evidence>
<proteinExistence type="predicted"/>
<comment type="caution">
    <text evidence="2">The sequence shown here is derived from an EMBL/GenBank/DDBJ whole genome shotgun (WGS) entry which is preliminary data.</text>
</comment>
<dbReference type="AlphaFoldDB" id="A0A328E5T6"/>
<keyword evidence="3" id="KW-1185">Reference proteome</keyword>
<evidence type="ECO:0000313" key="2">
    <source>
        <dbReference type="EMBL" id="RAL52806.1"/>
    </source>
</evidence>
<dbReference type="GO" id="GO:0016071">
    <property type="term" value="P:mRNA metabolic process"/>
    <property type="evidence" value="ECO:0007669"/>
    <property type="project" value="UniProtKB-ARBA"/>
</dbReference>
<dbReference type="Proteomes" id="UP000249390">
    <property type="component" value="Unassembled WGS sequence"/>
</dbReference>